<proteinExistence type="predicted"/>
<dbReference type="Pfam" id="PF03099">
    <property type="entry name" value="BPL_LplA_LipB"/>
    <property type="match status" value="1"/>
</dbReference>
<dbReference type="RefSeq" id="WP_264811021.1">
    <property type="nucleotide sequence ID" value="NZ_CP110226.1"/>
</dbReference>
<dbReference type="InterPro" id="IPR004143">
    <property type="entry name" value="BPL_LPL_catalytic"/>
</dbReference>
<sequence length="253" mass="28615">MYKILANTIFLGKDIHFLPECHSTNDIALDLVRQNQAHEGGIVICAHQTHGKGQRGNHWFSQAGQNLTFSIILKPDFMDISEQFYLNMSISNSIRSIMQDYLPTLKVKWPNDLLVPGVGKLGGILIENTFSGKEWEYAVVGIGLNVNQTVFGSGIPTSLSLMTGSTFNLEELFRLLITRIEQGFIQLRKGKWAEIKSEYLMHLYQLDAWCKYSASGKHFQGKIVGISNEGRLEVLNERGDLCLFDFKEISFLH</sequence>
<keyword evidence="4" id="KW-1185">Reference proteome</keyword>
<dbReference type="PANTHER" id="PTHR12835">
    <property type="entry name" value="BIOTIN PROTEIN LIGASE"/>
    <property type="match status" value="1"/>
</dbReference>
<gene>
    <name evidence="3" type="ORF">OM944_07330</name>
</gene>
<dbReference type="NCBIfam" id="TIGR00121">
    <property type="entry name" value="birA_ligase"/>
    <property type="match status" value="1"/>
</dbReference>
<name>A0ABY6MKK0_9BACT</name>
<feature type="domain" description="BPL/LPL catalytic" evidence="2">
    <location>
        <begin position="1"/>
        <end position="188"/>
    </location>
</feature>
<evidence type="ECO:0000259" key="2">
    <source>
        <dbReference type="PROSITE" id="PS51733"/>
    </source>
</evidence>
<dbReference type="EC" id="6.3.4.15" evidence="3"/>
<keyword evidence="1 3" id="KW-0436">Ligase</keyword>
<evidence type="ECO:0000313" key="4">
    <source>
        <dbReference type="Proteomes" id="UP001163156"/>
    </source>
</evidence>
<dbReference type="CDD" id="cd16442">
    <property type="entry name" value="BPL"/>
    <property type="match status" value="1"/>
</dbReference>
<dbReference type="PANTHER" id="PTHR12835:SF5">
    <property type="entry name" value="BIOTIN--PROTEIN LIGASE"/>
    <property type="match status" value="1"/>
</dbReference>
<organism evidence="3 4">
    <name type="scientific">Algoriphagus halophytocola</name>
    <dbReference type="NCBI Taxonomy" id="2991499"/>
    <lineage>
        <taxon>Bacteria</taxon>
        <taxon>Pseudomonadati</taxon>
        <taxon>Bacteroidota</taxon>
        <taxon>Cytophagia</taxon>
        <taxon>Cytophagales</taxon>
        <taxon>Cyclobacteriaceae</taxon>
        <taxon>Algoriphagus</taxon>
    </lineage>
</organism>
<reference evidence="3" key="1">
    <citation type="submission" date="2022-10" db="EMBL/GenBank/DDBJ databases">
        <title>Algoriphagus sp. a novel bacteria isolate from halophytes salicornia europaea.</title>
        <authorList>
            <person name="Peng Y."/>
            <person name="Jiang L."/>
            <person name="Lee J."/>
        </authorList>
    </citation>
    <scope>NUCLEOTIDE SEQUENCE</scope>
    <source>
        <strain evidence="3">TR-M5</strain>
    </source>
</reference>
<dbReference type="Proteomes" id="UP001163156">
    <property type="component" value="Chromosome"/>
</dbReference>
<dbReference type="InterPro" id="IPR004408">
    <property type="entry name" value="Biotin_CoA_COase_ligase"/>
</dbReference>
<dbReference type="PROSITE" id="PS51733">
    <property type="entry name" value="BPL_LPL_CATALYTIC"/>
    <property type="match status" value="1"/>
</dbReference>
<dbReference type="InterPro" id="IPR045864">
    <property type="entry name" value="aa-tRNA-synth_II/BPL/LPL"/>
</dbReference>
<protein>
    <submittedName>
        <fullName evidence="3">Biotin--[acetyl-CoA-carboxylase] ligase</fullName>
        <ecNumber evidence="3">6.3.4.15</ecNumber>
    </submittedName>
</protein>
<evidence type="ECO:0000313" key="3">
    <source>
        <dbReference type="EMBL" id="UZD24305.1"/>
    </source>
</evidence>
<dbReference type="GO" id="GO:0004077">
    <property type="term" value="F:biotin--[biotin carboxyl-carrier protein] ligase activity"/>
    <property type="evidence" value="ECO:0007669"/>
    <property type="project" value="UniProtKB-EC"/>
</dbReference>
<dbReference type="Gene3D" id="3.30.930.10">
    <property type="entry name" value="Bira Bifunctional Protein, Domain 2"/>
    <property type="match status" value="1"/>
</dbReference>
<dbReference type="SUPFAM" id="SSF55681">
    <property type="entry name" value="Class II aaRS and biotin synthetases"/>
    <property type="match status" value="1"/>
</dbReference>
<accession>A0ABY6MKK0</accession>
<dbReference type="EMBL" id="CP110226">
    <property type="protein sequence ID" value="UZD24305.1"/>
    <property type="molecule type" value="Genomic_DNA"/>
</dbReference>
<evidence type="ECO:0000256" key="1">
    <source>
        <dbReference type="ARBA" id="ARBA00022598"/>
    </source>
</evidence>